<accession>A0A439D5F4</accession>
<sequence length="188" mass="21615">MTPSVIMQTTADVLPEQADHSSLTQPDETKMKLRVPKPVKEPEQRRSVRIPDLFSSIMSTRPVVNQNHFKVKAEGDRWISKIMNMDEKTSAKNTKSDFCLLSSMWVPTAGEEALRTMLDWNNWIFYFDDEFDEGHLRDDLVAAREEIDQTMAIMEEGAAIYTPEENPIRYVFQTCWQRVVKGASPGMP</sequence>
<evidence type="ECO:0000313" key="3">
    <source>
        <dbReference type="Proteomes" id="UP000286045"/>
    </source>
</evidence>
<name>A0A439D5F4_9PEZI</name>
<dbReference type="AlphaFoldDB" id="A0A439D5F4"/>
<comment type="caution">
    <text evidence="2">The sequence shown here is derived from an EMBL/GenBank/DDBJ whole genome shotgun (WGS) entry which is preliminary data.</text>
</comment>
<reference evidence="2 3" key="1">
    <citation type="submission" date="2018-12" db="EMBL/GenBank/DDBJ databases">
        <title>Draft genome sequence of Xylaria grammica IHI A82.</title>
        <authorList>
            <person name="Buettner E."/>
            <person name="Kellner H."/>
        </authorList>
    </citation>
    <scope>NUCLEOTIDE SEQUENCE [LARGE SCALE GENOMIC DNA]</scope>
    <source>
        <strain evidence="2 3">IHI A82</strain>
    </source>
</reference>
<dbReference type="Proteomes" id="UP000286045">
    <property type="component" value="Unassembled WGS sequence"/>
</dbReference>
<proteinExistence type="predicted"/>
<feature type="compositionally biased region" description="Polar residues" evidence="1">
    <location>
        <begin position="1"/>
        <end position="11"/>
    </location>
</feature>
<evidence type="ECO:0000313" key="2">
    <source>
        <dbReference type="EMBL" id="RWA09620.1"/>
    </source>
</evidence>
<gene>
    <name evidence="2" type="ORF">EKO27_g5480</name>
</gene>
<dbReference type="Pfam" id="PF19086">
    <property type="entry name" value="Terpene_syn_C_2"/>
    <property type="match status" value="1"/>
</dbReference>
<dbReference type="SUPFAM" id="SSF48576">
    <property type="entry name" value="Terpenoid synthases"/>
    <property type="match status" value="1"/>
</dbReference>
<dbReference type="STRING" id="363999.A0A439D5F4"/>
<keyword evidence="3" id="KW-1185">Reference proteome</keyword>
<feature type="region of interest" description="Disordered" evidence="1">
    <location>
        <begin position="1"/>
        <end position="45"/>
    </location>
</feature>
<organism evidence="2 3">
    <name type="scientific">Xylaria grammica</name>
    <dbReference type="NCBI Taxonomy" id="363999"/>
    <lineage>
        <taxon>Eukaryota</taxon>
        <taxon>Fungi</taxon>
        <taxon>Dikarya</taxon>
        <taxon>Ascomycota</taxon>
        <taxon>Pezizomycotina</taxon>
        <taxon>Sordariomycetes</taxon>
        <taxon>Xylariomycetidae</taxon>
        <taxon>Xylariales</taxon>
        <taxon>Xylariaceae</taxon>
        <taxon>Xylaria</taxon>
    </lineage>
</organism>
<evidence type="ECO:0000256" key="1">
    <source>
        <dbReference type="SAM" id="MobiDB-lite"/>
    </source>
</evidence>
<dbReference type="Gene3D" id="1.10.600.10">
    <property type="entry name" value="Farnesyl Diphosphate Synthase"/>
    <property type="match status" value="1"/>
</dbReference>
<dbReference type="EMBL" id="RYZI01000146">
    <property type="protein sequence ID" value="RWA09620.1"/>
    <property type="molecule type" value="Genomic_DNA"/>
</dbReference>
<protein>
    <submittedName>
        <fullName evidence="2">Uncharacterized protein</fullName>
    </submittedName>
</protein>
<dbReference type="InterPro" id="IPR008949">
    <property type="entry name" value="Isoprenoid_synthase_dom_sf"/>
</dbReference>